<dbReference type="GO" id="GO:0043386">
    <property type="term" value="P:mycotoxin biosynthetic process"/>
    <property type="evidence" value="ECO:0007669"/>
    <property type="project" value="InterPro"/>
</dbReference>
<evidence type="ECO:0000256" key="4">
    <source>
        <dbReference type="ARBA" id="ARBA00023026"/>
    </source>
</evidence>
<keyword evidence="6" id="KW-0325">Glycoprotein</keyword>
<dbReference type="GO" id="GO:0016020">
    <property type="term" value="C:membrane"/>
    <property type="evidence" value="ECO:0007669"/>
    <property type="project" value="UniProtKB-SubCell"/>
</dbReference>
<feature type="transmembrane region" description="Helical" evidence="9">
    <location>
        <begin position="46"/>
        <end position="67"/>
    </location>
</feature>
<dbReference type="AlphaFoldDB" id="A0AAJ0B0J2"/>
<evidence type="ECO:0000256" key="6">
    <source>
        <dbReference type="ARBA" id="ARBA00023180"/>
    </source>
</evidence>
<keyword evidence="4" id="KW-0843">Virulence</keyword>
<gene>
    <name evidence="10" type="ORF">QBC47DRAFT_408026</name>
</gene>
<evidence type="ECO:0000256" key="3">
    <source>
        <dbReference type="ARBA" id="ARBA00022989"/>
    </source>
</evidence>
<comment type="similarity">
    <text evidence="7">Belongs to the ustYa family.</text>
</comment>
<feature type="region of interest" description="Disordered" evidence="8">
    <location>
        <begin position="1"/>
        <end position="22"/>
    </location>
</feature>
<keyword evidence="11" id="KW-1185">Reference proteome</keyword>
<sequence length="280" mass="31490">MDEGKFAASSSSSRSSDDDLTQSLLPDTKIEEAALRVTRRHGRGNVLRFIVVQLFLVSIYTTLFFALRVPSTASLIYSPARSAIKLEKMRYNATLIIESPYNGPPSPEVDAAWTALLNNMNIAVPKSDLEKIGSASIRIPDTDMYFAGLGVFHELHCLKRLRQYTWKDHYFPNISADDERLNRLHTDHCLEILRQAIMCRADISLFTLQWSENSLHPRADFSQEHECVNFEAIFRWAGERRVDAGKPGLLVHPKFGVAYPNGTSSKIGGSEDMSPTIVED</sequence>
<dbReference type="PANTHER" id="PTHR33365:SF7">
    <property type="entry name" value="TAT PATHWAY SIGNAL SEQUENCE"/>
    <property type="match status" value="1"/>
</dbReference>
<dbReference type="EMBL" id="MU839858">
    <property type="protein sequence ID" value="KAK1749453.1"/>
    <property type="molecule type" value="Genomic_DNA"/>
</dbReference>
<organism evidence="10 11">
    <name type="scientific">Echria macrotheca</name>
    <dbReference type="NCBI Taxonomy" id="438768"/>
    <lineage>
        <taxon>Eukaryota</taxon>
        <taxon>Fungi</taxon>
        <taxon>Dikarya</taxon>
        <taxon>Ascomycota</taxon>
        <taxon>Pezizomycotina</taxon>
        <taxon>Sordariomycetes</taxon>
        <taxon>Sordariomycetidae</taxon>
        <taxon>Sordariales</taxon>
        <taxon>Schizotheciaceae</taxon>
        <taxon>Echria</taxon>
    </lineage>
</organism>
<reference evidence="10" key="1">
    <citation type="submission" date="2023-06" db="EMBL/GenBank/DDBJ databases">
        <title>Genome-scale phylogeny and comparative genomics of the fungal order Sordariales.</title>
        <authorList>
            <consortium name="Lawrence Berkeley National Laboratory"/>
            <person name="Hensen N."/>
            <person name="Bonometti L."/>
            <person name="Westerberg I."/>
            <person name="Brannstrom I.O."/>
            <person name="Guillou S."/>
            <person name="Cros-Aarteil S."/>
            <person name="Calhoun S."/>
            <person name="Haridas S."/>
            <person name="Kuo A."/>
            <person name="Mondo S."/>
            <person name="Pangilinan J."/>
            <person name="Riley R."/>
            <person name="Labutti K."/>
            <person name="Andreopoulos B."/>
            <person name="Lipzen A."/>
            <person name="Chen C."/>
            <person name="Yanf M."/>
            <person name="Daum C."/>
            <person name="Ng V."/>
            <person name="Clum A."/>
            <person name="Steindorff A."/>
            <person name="Ohm R."/>
            <person name="Martin F."/>
            <person name="Silar P."/>
            <person name="Natvig D."/>
            <person name="Lalanne C."/>
            <person name="Gautier V."/>
            <person name="Ament-Velasquez S.L."/>
            <person name="Kruys A."/>
            <person name="Hutchinson M.I."/>
            <person name="Powell A.J."/>
            <person name="Barry K."/>
            <person name="Miller A.N."/>
            <person name="Grigoriev I.V."/>
            <person name="Debuchy R."/>
            <person name="Gladieux P."/>
            <person name="Thoren M.H."/>
            <person name="Johannesson H."/>
        </authorList>
    </citation>
    <scope>NUCLEOTIDE SEQUENCE</scope>
    <source>
        <strain evidence="10">PSN4</strain>
    </source>
</reference>
<keyword evidence="2 9" id="KW-0812">Transmembrane</keyword>
<proteinExistence type="inferred from homology"/>
<keyword evidence="5 9" id="KW-0472">Membrane</keyword>
<accession>A0AAJ0B0J2</accession>
<name>A0AAJ0B0J2_9PEZI</name>
<dbReference type="PANTHER" id="PTHR33365">
    <property type="entry name" value="YALI0B05434P"/>
    <property type="match status" value="1"/>
</dbReference>
<comment type="subcellular location">
    <subcellularLocation>
        <location evidence="1">Membrane</location>
        <topology evidence="1">Single-pass membrane protein</topology>
    </subcellularLocation>
</comment>
<evidence type="ECO:0008006" key="12">
    <source>
        <dbReference type="Google" id="ProtNLM"/>
    </source>
</evidence>
<comment type="caution">
    <text evidence="10">The sequence shown here is derived from an EMBL/GenBank/DDBJ whole genome shotgun (WGS) entry which is preliminary data.</text>
</comment>
<evidence type="ECO:0000256" key="2">
    <source>
        <dbReference type="ARBA" id="ARBA00022692"/>
    </source>
</evidence>
<protein>
    <recommendedName>
        <fullName evidence="12">Tat pathway signal sequence</fullName>
    </recommendedName>
</protein>
<evidence type="ECO:0000256" key="7">
    <source>
        <dbReference type="ARBA" id="ARBA00035112"/>
    </source>
</evidence>
<dbReference type="InterPro" id="IPR021765">
    <property type="entry name" value="UstYa-like"/>
</dbReference>
<evidence type="ECO:0000313" key="11">
    <source>
        <dbReference type="Proteomes" id="UP001239445"/>
    </source>
</evidence>
<keyword evidence="3 9" id="KW-1133">Transmembrane helix</keyword>
<dbReference type="Pfam" id="PF11807">
    <property type="entry name" value="UstYa"/>
    <property type="match status" value="1"/>
</dbReference>
<evidence type="ECO:0000256" key="5">
    <source>
        <dbReference type="ARBA" id="ARBA00023136"/>
    </source>
</evidence>
<evidence type="ECO:0000256" key="9">
    <source>
        <dbReference type="SAM" id="Phobius"/>
    </source>
</evidence>
<evidence type="ECO:0000256" key="8">
    <source>
        <dbReference type="SAM" id="MobiDB-lite"/>
    </source>
</evidence>
<evidence type="ECO:0000313" key="10">
    <source>
        <dbReference type="EMBL" id="KAK1749453.1"/>
    </source>
</evidence>
<evidence type="ECO:0000256" key="1">
    <source>
        <dbReference type="ARBA" id="ARBA00004167"/>
    </source>
</evidence>
<dbReference type="Proteomes" id="UP001239445">
    <property type="component" value="Unassembled WGS sequence"/>
</dbReference>